<reference evidence="8" key="1">
    <citation type="submission" date="2021-01" db="EMBL/GenBank/DDBJ databases">
        <authorList>
            <person name="Corre E."/>
            <person name="Pelletier E."/>
            <person name="Niang G."/>
            <person name="Scheremetjew M."/>
            <person name="Finn R."/>
            <person name="Kale V."/>
            <person name="Holt S."/>
            <person name="Cochrane G."/>
            <person name="Meng A."/>
            <person name="Brown T."/>
            <person name="Cohen L."/>
        </authorList>
    </citation>
    <scope>NUCLEOTIDE SEQUENCE</scope>
    <source>
        <strain evidence="8">CCMP645</strain>
    </source>
</reference>
<dbReference type="Gene3D" id="1.20.120.1910">
    <property type="entry name" value="Cysteine-tRNA ligase, C-terminal anti-codon recognition domain"/>
    <property type="match status" value="1"/>
</dbReference>
<dbReference type="GO" id="GO:0006418">
    <property type="term" value="P:tRNA aminoacylation for protein translation"/>
    <property type="evidence" value="ECO:0007669"/>
    <property type="project" value="InterPro"/>
</dbReference>
<evidence type="ECO:0000313" key="8">
    <source>
        <dbReference type="EMBL" id="CAE0775647.1"/>
    </source>
</evidence>
<keyword evidence="6" id="KW-0819">tRNA processing</keyword>
<dbReference type="GO" id="GO:0008176">
    <property type="term" value="F:tRNA (guanine(46)-N7)-methyltransferase activity"/>
    <property type="evidence" value="ECO:0007669"/>
    <property type="project" value="UniProtKB-EC"/>
</dbReference>
<dbReference type="EC" id="2.1.1.33" evidence="2"/>
<dbReference type="InterPro" id="IPR029063">
    <property type="entry name" value="SAM-dependent_MTases_sf"/>
</dbReference>
<dbReference type="EMBL" id="HBIZ01044205">
    <property type="protein sequence ID" value="CAE0775647.1"/>
    <property type="molecule type" value="Transcribed_RNA"/>
</dbReference>
<gene>
    <name evidence="8" type="ORF">PCAR00345_LOCUS28281</name>
</gene>
<keyword evidence="3" id="KW-0489">Methyltransferase</keyword>
<dbReference type="AlphaFoldDB" id="A0A7S4F6H1"/>
<organism evidence="8">
    <name type="scientific">Chrysotila carterae</name>
    <name type="common">Marine alga</name>
    <name type="synonym">Syracosphaera carterae</name>
    <dbReference type="NCBI Taxonomy" id="13221"/>
    <lineage>
        <taxon>Eukaryota</taxon>
        <taxon>Haptista</taxon>
        <taxon>Haptophyta</taxon>
        <taxon>Prymnesiophyceae</taxon>
        <taxon>Isochrysidales</taxon>
        <taxon>Isochrysidaceae</taxon>
        <taxon>Chrysotila</taxon>
    </lineage>
</organism>
<dbReference type="InterPro" id="IPR009080">
    <property type="entry name" value="tRNAsynth_Ia_anticodon-bd"/>
</dbReference>
<evidence type="ECO:0000256" key="1">
    <source>
        <dbReference type="ARBA" id="ARBA00000142"/>
    </source>
</evidence>
<dbReference type="GO" id="GO:0005524">
    <property type="term" value="F:ATP binding"/>
    <property type="evidence" value="ECO:0007669"/>
    <property type="project" value="InterPro"/>
</dbReference>
<dbReference type="GO" id="GO:0043527">
    <property type="term" value="C:tRNA methyltransferase complex"/>
    <property type="evidence" value="ECO:0007669"/>
    <property type="project" value="TreeGrafter"/>
</dbReference>
<dbReference type="Gene3D" id="3.40.50.150">
    <property type="entry name" value="Vaccinia Virus protein VP39"/>
    <property type="match status" value="1"/>
</dbReference>
<evidence type="ECO:0000256" key="2">
    <source>
        <dbReference type="ARBA" id="ARBA00011977"/>
    </source>
</evidence>
<dbReference type="PANTHER" id="PTHR23417">
    <property type="entry name" value="3-DEOXY-D-MANNO-OCTULOSONIC-ACID TRANSFERASE/TRNA GUANINE-N 7 - -METHYLTRANSFERASE"/>
    <property type="match status" value="1"/>
</dbReference>
<proteinExistence type="predicted"/>
<keyword evidence="4" id="KW-0808">Transferase</keyword>
<evidence type="ECO:0000256" key="7">
    <source>
        <dbReference type="SAM" id="MobiDB-lite"/>
    </source>
</evidence>
<protein>
    <recommendedName>
        <fullName evidence="2">tRNA (guanine(46)-N(7))-methyltransferase</fullName>
        <ecNumber evidence="2">2.1.1.33</ecNumber>
    </recommendedName>
</protein>
<keyword evidence="5" id="KW-0949">S-adenosyl-L-methionine</keyword>
<evidence type="ECO:0000256" key="4">
    <source>
        <dbReference type="ARBA" id="ARBA00022679"/>
    </source>
</evidence>
<sequence length="548" mass="58108">MCDTANIDSAHQDVAHANSSLFAVKQADSRIVLCPRAIQQKLDRRSALRAKRDFASADKIKDELEASGVAMQDQPDGSTSWQYAPINPSPEGGMSSSAYEVGRLAREASANAGNDDRVSRCAAAVMELIAAAGPRPLLLGRLGGDAIFEFAPAGATDDRLFEALASQQSAEFSRWAKPQALTTLQVCERMSAAGLPGSHPLFTTAAAALRRGSGETDPECSDAADAIMRLGFSQPRPLRWLWRRAVRMQKLAPPTASASQRALGELRFDNDALPLIVDVGCGFGSSLLSLHAPTRRSHHSTRRISDAFNTLGCDASMAKTRFARGVAARWGKAGAAAFVPASATHTMEWVKANYTGPVLGVCLLFPTPFKVAGAGNGQLPDEDEYMVSSVLMGAIANAIRRAGPRAWLYIASNVEDVAVSMRRLAEAHGLTASPHTDCSLLREAEPSTLEDALSLKYAHGEDSASSERPNGGDGIHATAAARSAMAGAAAGGGELRRARIAAGGMQPLRAEGDGWRTSNPLDAYSETEATLELDGRPIFRVVMRATLE</sequence>
<dbReference type="InterPro" id="IPR003358">
    <property type="entry name" value="tRNA_(Gua-N-7)_MeTrfase_Trmb"/>
</dbReference>
<evidence type="ECO:0000256" key="6">
    <source>
        <dbReference type="ARBA" id="ARBA00022694"/>
    </source>
</evidence>
<comment type="catalytic activity">
    <reaction evidence="1">
        <text>guanosine(46) in tRNA + S-adenosyl-L-methionine = N(7)-methylguanosine(46) in tRNA + S-adenosyl-L-homocysteine</text>
        <dbReference type="Rhea" id="RHEA:42708"/>
        <dbReference type="Rhea" id="RHEA-COMP:10188"/>
        <dbReference type="Rhea" id="RHEA-COMP:10189"/>
        <dbReference type="ChEBI" id="CHEBI:57856"/>
        <dbReference type="ChEBI" id="CHEBI:59789"/>
        <dbReference type="ChEBI" id="CHEBI:74269"/>
        <dbReference type="ChEBI" id="CHEBI:74480"/>
        <dbReference type="EC" id="2.1.1.33"/>
    </reaction>
</comment>
<accession>A0A7S4F6H1</accession>
<dbReference type="SUPFAM" id="SSF47323">
    <property type="entry name" value="Anticodon-binding domain of a subclass of class I aminoacyl-tRNA synthetases"/>
    <property type="match status" value="1"/>
</dbReference>
<feature type="region of interest" description="Disordered" evidence="7">
    <location>
        <begin position="68"/>
        <end position="95"/>
    </location>
</feature>
<dbReference type="GO" id="GO:0004812">
    <property type="term" value="F:aminoacyl-tRNA ligase activity"/>
    <property type="evidence" value="ECO:0007669"/>
    <property type="project" value="InterPro"/>
</dbReference>
<dbReference type="PANTHER" id="PTHR23417:SF21">
    <property type="entry name" value="TRNA (GUANINE-N(7)-)-METHYLTRANSFERASE"/>
    <property type="match status" value="1"/>
</dbReference>
<evidence type="ECO:0000256" key="3">
    <source>
        <dbReference type="ARBA" id="ARBA00022603"/>
    </source>
</evidence>
<name>A0A7S4F6H1_CHRCT</name>
<evidence type="ECO:0000256" key="5">
    <source>
        <dbReference type="ARBA" id="ARBA00022691"/>
    </source>
</evidence>